<proteinExistence type="predicted"/>
<dbReference type="InterPro" id="IPR011914">
    <property type="entry name" value="RfaE_dom_II"/>
</dbReference>
<keyword evidence="9" id="KW-0119">Carbohydrate metabolism</keyword>
<dbReference type="NCBIfam" id="TIGR00125">
    <property type="entry name" value="cyt_tran_rel"/>
    <property type="match status" value="1"/>
</dbReference>
<evidence type="ECO:0000256" key="1">
    <source>
        <dbReference type="ARBA" id="ARBA00004713"/>
    </source>
</evidence>
<evidence type="ECO:0000313" key="15">
    <source>
        <dbReference type="Proteomes" id="UP000565572"/>
    </source>
</evidence>
<dbReference type="RefSeq" id="WP_183335956.1">
    <property type="nucleotide sequence ID" value="NZ_JACHZG010000001.1"/>
</dbReference>
<dbReference type="PANTHER" id="PTHR43793">
    <property type="entry name" value="FAD SYNTHASE"/>
    <property type="match status" value="1"/>
</dbReference>
<name>A0A7W5P595_9ACTN</name>
<evidence type="ECO:0000256" key="2">
    <source>
        <dbReference type="ARBA" id="ARBA00012519"/>
    </source>
</evidence>
<comment type="pathway">
    <text evidence="1">Bacterial outer membrane biogenesis; LPS core biosynthesis.</text>
</comment>
<dbReference type="SUPFAM" id="SSF52374">
    <property type="entry name" value="Nucleotidylyl transferase"/>
    <property type="match status" value="1"/>
</dbReference>
<gene>
    <name evidence="14" type="ORF">FHX39_000164</name>
</gene>
<dbReference type="PANTHER" id="PTHR43793:SF2">
    <property type="entry name" value="BIFUNCTIONAL PROTEIN HLDE"/>
    <property type="match status" value="1"/>
</dbReference>
<dbReference type="GO" id="GO:0016779">
    <property type="term" value="F:nucleotidyltransferase activity"/>
    <property type="evidence" value="ECO:0007669"/>
    <property type="project" value="UniProtKB-KW"/>
</dbReference>
<dbReference type="Pfam" id="PF00294">
    <property type="entry name" value="PfkB"/>
    <property type="match status" value="1"/>
</dbReference>
<feature type="region of interest" description="Disordered" evidence="11">
    <location>
        <begin position="237"/>
        <end position="256"/>
    </location>
</feature>
<organism evidence="14 15">
    <name type="scientific">Microlunatus antarcticus</name>
    <dbReference type="NCBI Taxonomy" id="53388"/>
    <lineage>
        <taxon>Bacteria</taxon>
        <taxon>Bacillati</taxon>
        <taxon>Actinomycetota</taxon>
        <taxon>Actinomycetes</taxon>
        <taxon>Propionibacteriales</taxon>
        <taxon>Propionibacteriaceae</taxon>
        <taxon>Microlunatus</taxon>
    </lineage>
</organism>
<dbReference type="Gene3D" id="3.40.1190.20">
    <property type="match status" value="1"/>
</dbReference>
<evidence type="ECO:0000256" key="10">
    <source>
        <dbReference type="ARBA" id="ARBA00047428"/>
    </source>
</evidence>
<dbReference type="SUPFAM" id="SSF53613">
    <property type="entry name" value="Ribokinase-like"/>
    <property type="match status" value="1"/>
</dbReference>
<dbReference type="InterPro" id="IPR011611">
    <property type="entry name" value="PfkB_dom"/>
</dbReference>
<comment type="caution">
    <text evidence="14">The sequence shown here is derived from an EMBL/GenBank/DDBJ whole genome shotgun (WGS) entry which is preliminary data.</text>
</comment>
<keyword evidence="4" id="KW-0548">Nucleotidyltransferase</keyword>
<protein>
    <recommendedName>
        <fullName evidence="2">D-glycero-beta-D-manno-heptose 1-phosphate adenylyltransferase</fullName>
        <ecNumber evidence="2">2.7.7.70</ecNumber>
    </recommendedName>
</protein>
<dbReference type="InterPro" id="IPR004821">
    <property type="entry name" value="Cyt_trans-like"/>
</dbReference>
<accession>A0A7W5P595</accession>
<evidence type="ECO:0000256" key="11">
    <source>
        <dbReference type="SAM" id="MobiDB-lite"/>
    </source>
</evidence>
<evidence type="ECO:0000259" key="12">
    <source>
        <dbReference type="Pfam" id="PF00294"/>
    </source>
</evidence>
<dbReference type="NCBIfam" id="TIGR02199">
    <property type="entry name" value="rfaE_dom_II"/>
    <property type="match status" value="1"/>
</dbReference>
<dbReference type="PROSITE" id="PS00584">
    <property type="entry name" value="PFKB_KINASES_2"/>
    <property type="match status" value="1"/>
</dbReference>
<dbReference type="Pfam" id="PF01467">
    <property type="entry name" value="CTP_transf_like"/>
    <property type="match status" value="1"/>
</dbReference>
<dbReference type="GO" id="GO:0016773">
    <property type="term" value="F:phosphotransferase activity, alcohol group as acceptor"/>
    <property type="evidence" value="ECO:0007669"/>
    <property type="project" value="InterPro"/>
</dbReference>
<dbReference type="InterPro" id="IPR002173">
    <property type="entry name" value="Carboh/pur_kinase_PfkB_CS"/>
</dbReference>
<dbReference type="GO" id="GO:0005524">
    <property type="term" value="F:ATP binding"/>
    <property type="evidence" value="ECO:0007669"/>
    <property type="project" value="UniProtKB-KW"/>
</dbReference>
<evidence type="ECO:0000256" key="5">
    <source>
        <dbReference type="ARBA" id="ARBA00022741"/>
    </source>
</evidence>
<evidence type="ECO:0000256" key="9">
    <source>
        <dbReference type="ARBA" id="ARBA00023277"/>
    </source>
</evidence>
<keyword evidence="7" id="KW-0067">ATP-binding</keyword>
<evidence type="ECO:0000256" key="7">
    <source>
        <dbReference type="ARBA" id="ARBA00022840"/>
    </source>
</evidence>
<dbReference type="InterPro" id="IPR014729">
    <property type="entry name" value="Rossmann-like_a/b/a_fold"/>
</dbReference>
<dbReference type="Proteomes" id="UP000565572">
    <property type="component" value="Unassembled WGS sequence"/>
</dbReference>
<dbReference type="EC" id="2.7.7.70" evidence="2"/>
<dbReference type="Gene3D" id="3.40.50.620">
    <property type="entry name" value="HUPs"/>
    <property type="match status" value="1"/>
</dbReference>
<feature type="region of interest" description="Disordered" evidence="11">
    <location>
        <begin position="472"/>
        <end position="493"/>
    </location>
</feature>
<keyword evidence="15" id="KW-1185">Reference proteome</keyword>
<keyword evidence="8" id="KW-0511">Multifunctional enzyme</keyword>
<evidence type="ECO:0000313" key="14">
    <source>
        <dbReference type="EMBL" id="MBB3325220.1"/>
    </source>
</evidence>
<keyword evidence="6" id="KW-0418">Kinase</keyword>
<evidence type="ECO:0000256" key="8">
    <source>
        <dbReference type="ARBA" id="ARBA00023268"/>
    </source>
</evidence>
<evidence type="ECO:0000256" key="6">
    <source>
        <dbReference type="ARBA" id="ARBA00022777"/>
    </source>
</evidence>
<evidence type="ECO:0000256" key="3">
    <source>
        <dbReference type="ARBA" id="ARBA00022679"/>
    </source>
</evidence>
<dbReference type="InterPro" id="IPR050385">
    <property type="entry name" value="Archaeal_FAD_synthase"/>
</dbReference>
<dbReference type="AlphaFoldDB" id="A0A7W5P595"/>
<dbReference type="GO" id="GO:0016301">
    <property type="term" value="F:kinase activity"/>
    <property type="evidence" value="ECO:0007669"/>
    <property type="project" value="UniProtKB-KW"/>
</dbReference>
<feature type="domain" description="Cytidyltransferase-like" evidence="13">
    <location>
        <begin position="347"/>
        <end position="438"/>
    </location>
</feature>
<feature type="domain" description="Carbohydrate kinase PfkB" evidence="12">
    <location>
        <begin position="10"/>
        <end position="310"/>
    </location>
</feature>
<dbReference type="UniPathway" id="UPA00958"/>
<dbReference type="GO" id="GO:0009244">
    <property type="term" value="P:lipopolysaccharide core region biosynthetic process"/>
    <property type="evidence" value="ECO:0007669"/>
    <property type="project" value="UniProtKB-UniPathway"/>
</dbReference>
<dbReference type="EMBL" id="JACHZG010000001">
    <property type="protein sequence ID" value="MBB3325220.1"/>
    <property type="molecule type" value="Genomic_DNA"/>
</dbReference>
<comment type="catalytic activity">
    <reaction evidence="10">
        <text>D-glycero-beta-D-manno-heptose 1-phosphate + ATP + H(+) = ADP-D-glycero-beta-D-manno-heptose + diphosphate</text>
        <dbReference type="Rhea" id="RHEA:27465"/>
        <dbReference type="ChEBI" id="CHEBI:15378"/>
        <dbReference type="ChEBI" id="CHEBI:30616"/>
        <dbReference type="ChEBI" id="CHEBI:33019"/>
        <dbReference type="ChEBI" id="CHEBI:59967"/>
        <dbReference type="ChEBI" id="CHEBI:61593"/>
        <dbReference type="EC" id="2.7.7.70"/>
    </reaction>
</comment>
<sequence length="493" mass="50217">MSTTRAVGPLVVVGDSLLDVDLEGSSERLAPDAPVPVVDVAREWQRPGGAGLAALLAARSGHEVVLVTAIGADDSADRLRSLLGGLVEVVALPLSGGTSRKTRVLANGVPVTRLDVGRGRALDAPVPQAAYDALDRAGAVLVADYGRGVTALDGIRERLTARARQVPVVWDPHPRGTAPVAGCALVTPNASEARALGAVDGTADQGRVLGRLWRAEAVAVTLGARGALLVEGDLDTHVPLDEPETSSTGSGQRVDAAGRAPHAGRLDTCGAGDAFAVAAAVALLEGATPGTAVRRAVASATAFVLAGAATAVSTEVPYATSSDRPEPADAFALVAQVRAAGGTVVATGGCFDLLHRGHVSLLTAARSLGDALVVCINSDASVRRAKGPDRPLVTAEDRARVLSALACVDGVVVFDEATPAELLAELRPDVWVKGSDYAGQDIPEARVVEEGGGRVVLLPVVDGYSTTRLVDRSRATASAAPVPARPNHTEEIS</sequence>
<evidence type="ECO:0000259" key="13">
    <source>
        <dbReference type="Pfam" id="PF01467"/>
    </source>
</evidence>
<dbReference type="InterPro" id="IPR029056">
    <property type="entry name" value="Ribokinase-like"/>
</dbReference>
<keyword evidence="5" id="KW-0547">Nucleotide-binding</keyword>
<keyword evidence="3 14" id="KW-0808">Transferase</keyword>
<reference evidence="14 15" key="1">
    <citation type="submission" date="2020-08" db="EMBL/GenBank/DDBJ databases">
        <title>Sequencing the genomes of 1000 actinobacteria strains.</title>
        <authorList>
            <person name="Klenk H.-P."/>
        </authorList>
    </citation>
    <scope>NUCLEOTIDE SEQUENCE [LARGE SCALE GENOMIC DNA]</scope>
    <source>
        <strain evidence="14 15">DSM 11053</strain>
    </source>
</reference>
<evidence type="ECO:0000256" key="4">
    <source>
        <dbReference type="ARBA" id="ARBA00022695"/>
    </source>
</evidence>